<evidence type="ECO:0000313" key="2">
    <source>
        <dbReference type="Proteomes" id="UP001061361"/>
    </source>
</evidence>
<accession>A0ABM8AUK5</accession>
<sequence>MRESDEDGQLPPCKIALETKPDYILCTCEGVLDGPALLDLAEKSLRNRLDHNLNGILADIRKSTSELSMYDAVQFGECLAELASPAMRGRIAIVHDHRGEAAARLFETALINRSFTVRLFSDSKAAASWFTGKIDQDPAGRQ</sequence>
<organism evidence="1 2">
    <name type="scientific">Pseudodesulfovibrio portus</name>
    <dbReference type="NCBI Taxonomy" id="231439"/>
    <lineage>
        <taxon>Bacteria</taxon>
        <taxon>Pseudomonadati</taxon>
        <taxon>Thermodesulfobacteriota</taxon>
        <taxon>Desulfovibrionia</taxon>
        <taxon>Desulfovibrionales</taxon>
        <taxon>Desulfovibrionaceae</taxon>
    </lineage>
</organism>
<dbReference type="EMBL" id="AP026708">
    <property type="protein sequence ID" value="BDQ35101.1"/>
    <property type="molecule type" value="Genomic_DNA"/>
</dbReference>
<gene>
    <name evidence="1" type="ORF">JCM14722_26430</name>
</gene>
<protein>
    <recommendedName>
        <fullName evidence="3">DUF4180 domain-containing protein</fullName>
    </recommendedName>
</protein>
<reference evidence="1" key="1">
    <citation type="submission" date="2022-08" db="EMBL/GenBank/DDBJ databases">
        <title>Genome Sequence of the sulphate-reducing bacterium, Pseudodesulfovibrio portus JCM14722.</title>
        <authorList>
            <person name="Kondo R."/>
            <person name="Kataoka T."/>
        </authorList>
    </citation>
    <scope>NUCLEOTIDE SEQUENCE</scope>
    <source>
        <strain evidence="1">JCM 14722</strain>
    </source>
</reference>
<evidence type="ECO:0008006" key="3">
    <source>
        <dbReference type="Google" id="ProtNLM"/>
    </source>
</evidence>
<dbReference type="Proteomes" id="UP001061361">
    <property type="component" value="Chromosome"/>
</dbReference>
<dbReference type="RefSeq" id="WP_264981992.1">
    <property type="nucleotide sequence ID" value="NZ_AP026708.1"/>
</dbReference>
<proteinExistence type="predicted"/>
<keyword evidence="2" id="KW-1185">Reference proteome</keyword>
<name>A0ABM8AUK5_9BACT</name>
<evidence type="ECO:0000313" key="1">
    <source>
        <dbReference type="EMBL" id="BDQ35101.1"/>
    </source>
</evidence>